<dbReference type="InterPro" id="IPR043502">
    <property type="entry name" value="DNA/RNA_pol_sf"/>
</dbReference>
<keyword evidence="5" id="KW-0378">Hydrolase</keyword>
<evidence type="ECO:0000256" key="3">
    <source>
        <dbReference type="ARBA" id="ARBA00022722"/>
    </source>
</evidence>
<dbReference type="AlphaFoldDB" id="A0A6L2J8X3"/>
<feature type="non-terminal residue" evidence="8">
    <location>
        <position position="1"/>
    </location>
</feature>
<evidence type="ECO:0000256" key="4">
    <source>
        <dbReference type="ARBA" id="ARBA00022759"/>
    </source>
</evidence>
<dbReference type="PANTHER" id="PTHR34072">
    <property type="entry name" value="ENZYMATIC POLYPROTEIN-RELATED"/>
    <property type="match status" value="1"/>
</dbReference>
<keyword evidence="2" id="KW-0548">Nucleotidyltransferase</keyword>
<keyword evidence="4" id="KW-0255">Endonuclease</keyword>
<dbReference type="GO" id="GO:0004519">
    <property type="term" value="F:endonuclease activity"/>
    <property type="evidence" value="ECO:0007669"/>
    <property type="project" value="UniProtKB-KW"/>
</dbReference>
<name>A0A6L2J8X3_TANCI</name>
<organism evidence="8">
    <name type="scientific">Tanacetum cinerariifolium</name>
    <name type="common">Dalmatian daisy</name>
    <name type="synonym">Chrysanthemum cinerariifolium</name>
    <dbReference type="NCBI Taxonomy" id="118510"/>
    <lineage>
        <taxon>Eukaryota</taxon>
        <taxon>Viridiplantae</taxon>
        <taxon>Streptophyta</taxon>
        <taxon>Embryophyta</taxon>
        <taxon>Tracheophyta</taxon>
        <taxon>Spermatophyta</taxon>
        <taxon>Magnoliopsida</taxon>
        <taxon>eudicotyledons</taxon>
        <taxon>Gunneridae</taxon>
        <taxon>Pentapetalae</taxon>
        <taxon>asterids</taxon>
        <taxon>campanulids</taxon>
        <taxon>Asterales</taxon>
        <taxon>Asteraceae</taxon>
        <taxon>Asteroideae</taxon>
        <taxon>Anthemideae</taxon>
        <taxon>Anthemidinae</taxon>
        <taxon>Tanacetum</taxon>
    </lineage>
</organism>
<evidence type="ECO:0000259" key="7">
    <source>
        <dbReference type="Pfam" id="PF17917"/>
    </source>
</evidence>
<evidence type="ECO:0000256" key="2">
    <source>
        <dbReference type="ARBA" id="ARBA00022695"/>
    </source>
</evidence>
<dbReference type="GO" id="GO:0003964">
    <property type="term" value="F:RNA-directed DNA polymerase activity"/>
    <property type="evidence" value="ECO:0007669"/>
    <property type="project" value="UniProtKB-KW"/>
</dbReference>
<dbReference type="Pfam" id="PF17917">
    <property type="entry name" value="RT_RNaseH"/>
    <property type="match status" value="1"/>
</dbReference>
<evidence type="ECO:0000256" key="1">
    <source>
        <dbReference type="ARBA" id="ARBA00022679"/>
    </source>
</evidence>
<sequence>DNKLPVIIAKALKYEEKSALIKVLKSHKRAIAWKLSDIQGRSPIVACLSVYAMHRARFKCVRSWGNDMRKHFWPIHYASKTLTDAESNYTTMENEMLAVVYAFEKFRSYLIMNKCIVHTDHSALKYLFAKKDSKARLLRWVLLLQEFDFDVIDTKGAENLVADHMSRLENPYENVLDPKEINENFPLETLSMVSSRGNSDTSWFADFANYHAGNFLVKGMSTQQKNKFLKDVKHYFWDDPFLFKVCADQVIRRCVHGKEALEILEACHNGPTGGHHGANLIAKKVFDADFSGKLKSRWSGPFTIAKVFPYGTVELSQANGPNFKVNGHRIKHYFGGMYHNRMIPEPGDPNREVPVNETFHVQTDDELSKKELKQIEADDQAIQTILRGLPKDIYATVDSCKTAQEIWLRVQQMMKGSDIGIQEKKAKFFNEWERFTFNDGESIESYYHHFLK</sequence>
<keyword evidence="3" id="KW-0540">Nuclease</keyword>
<dbReference type="InterPro" id="IPR041373">
    <property type="entry name" value="RT_RNaseH"/>
</dbReference>
<keyword evidence="1" id="KW-0808">Transferase</keyword>
<proteinExistence type="predicted"/>
<evidence type="ECO:0000313" key="8">
    <source>
        <dbReference type="EMBL" id="GEU33319.1"/>
    </source>
</evidence>
<dbReference type="SUPFAM" id="SSF56672">
    <property type="entry name" value="DNA/RNA polymerases"/>
    <property type="match status" value="1"/>
</dbReference>
<gene>
    <name evidence="8" type="ORF">Tci_005297</name>
</gene>
<accession>A0A6L2J8X3</accession>
<evidence type="ECO:0000256" key="6">
    <source>
        <dbReference type="ARBA" id="ARBA00022918"/>
    </source>
</evidence>
<dbReference type="Pfam" id="PF14223">
    <property type="entry name" value="Retrotran_gag_2"/>
    <property type="match status" value="1"/>
</dbReference>
<dbReference type="GO" id="GO:0016787">
    <property type="term" value="F:hydrolase activity"/>
    <property type="evidence" value="ECO:0007669"/>
    <property type="project" value="UniProtKB-KW"/>
</dbReference>
<keyword evidence="6 8" id="KW-0695">RNA-directed DNA polymerase</keyword>
<dbReference type="PANTHER" id="PTHR34072:SF44">
    <property type="entry name" value="RNA-DIRECTED DNA POLYMERASE"/>
    <property type="match status" value="1"/>
</dbReference>
<dbReference type="CDD" id="cd09274">
    <property type="entry name" value="RNase_HI_RT_Ty3"/>
    <property type="match status" value="1"/>
</dbReference>
<reference evidence="8" key="1">
    <citation type="journal article" date="2019" name="Sci. Rep.">
        <title>Draft genome of Tanacetum cinerariifolium, the natural source of mosquito coil.</title>
        <authorList>
            <person name="Yamashiro T."/>
            <person name="Shiraishi A."/>
            <person name="Satake H."/>
            <person name="Nakayama K."/>
        </authorList>
    </citation>
    <scope>NUCLEOTIDE SEQUENCE</scope>
</reference>
<dbReference type="EMBL" id="BKCJ010000451">
    <property type="protein sequence ID" value="GEU33319.1"/>
    <property type="molecule type" value="Genomic_DNA"/>
</dbReference>
<evidence type="ECO:0000256" key="5">
    <source>
        <dbReference type="ARBA" id="ARBA00022801"/>
    </source>
</evidence>
<feature type="domain" description="Reverse transcriptase RNase H-like" evidence="7">
    <location>
        <begin position="72"/>
        <end position="147"/>
    </location>
</feature>
<protein>
    <submittedName>
        <fullName evidence="8">Reverse transcriptase domain-containing protein</fullName>
    </submittedName>
</protein>
<comment type="caution">
    <text evidence="8">The sequence shown here is derived from an EMBL/GenBank/DDBJ whole genome shotgun (WGS) entry which is preliminary data.</text>
</comment>